<dbReference type="GO" id="GO:0030257">
    <property type="term" value="C:type III protein secretion system complex"/>
    <property type="evidence" value="ECO:0007669"/>
    <property type="project" value="InterPro"/>
</dbReference>
<dbReference type="KEGG" id="ppnm:LV28_18660"/>
<dbReference type="GO" id="GO:0005737">
    <property type="term" value="C:cytoplasm"/>
    <property type="evidence" value="ECO:0007669"/>
    <property type="project" value="UniProtKB-SubCell"/>
</dbReference>
<dbReference type="PANTHER" id="PTHR15184">
    <property type="entry name" value="ATP SYNTHASE"/>
    <property type="match status" value="1"/>
</dbReference>
<dbReference type="PROSITE" id="PS00152">
    <property type="entry name" value="ATPASE_ALPHA_BETA"/>
    <property type="match status" value="1"/>
</dbReference>
<dbReference type="InterPro" id="IPR020003">
    <property type="entry name" value="ATPase_a/bsu_AS"/>
</dbReference>
<evidence type="ECO:0000259" key="9">
    <source>
        <dbReference type="SMART" id="SM00382"/>
    </source>
</evidence>
<dbReference type="InterPro" id="IPR005714">
    <property type="entry name" value="ATPase_T3SS_FliI/YscN"/>
</dbReference>
<dbReference type="FunFam" id="3.40.50.12240:FF:000002">
    <property type="entry name" value="Flagellum-specific ATP synthase FliI"/>
    <property type="match status" value="1"/>
</dbReference>
<dbReference type="PANTHER" id="PTHR15184:SF62">
    <property type="entry name" value="SPI-2 TYPE 3 SECRETION SYSTEM ATPASE"/>
    <property type="match status" value="1"/>
</dbReference>
<dbReference type="InterPro" id="IPR003593">
    <property type="entry name" value="AAA+_ATPase"/>
</dbReference>
<dbReference type="EC" id="3.6.3.14" evidence="10"/>
<accession>A0A378YU52</accession>
<dbReference type="GO" id="GO:0046933">
    <property type="term" value="F:proton-transporting ATP synthase activity, rotational mechanism"/>
    <property type="evidence" value="ECO:0007669"/>
    <property type="project" value="TreeGrafter"/>
</dbReference>
<name>A0A378YU52_9BURK</name>
<keyword evidence="2" id="KW-0813">Transport</keyword>
<dbReference type="SUPFAM" id="SSF52540">
    <property type="entry name" value="P-loop containing nucleoside triphosphate hydrolases"/>
    <property type="match status" value="1"/>
</dbReference>
<keyword evidence="10" id="KW-0378">Hydrolase</keyword>
<organism evidence="10 11">
    <name type="scientific">Pandoraea pnomenusa</name>
    <dbReference type="NCBI Taxonomy" id="93220"/>
    <lineage>
        <taxon>Bacteria</taxon>
        <taxon>Pseudomonadati</taxon>
        <taxon>Pseudomonadota</taxon>
        <taxon>Betaproteobacteria</taxon>
        <taxon>Burkholderiales</taxon>
        <taxon>Burkholderiaceae</taxon>
        <taxon>Pandoraea</taxon>
    </lineage>
</organism>
<evidence type="ECO:0000256" key="3">
    <source>
        <dbReference type="ARBA" id="ARBA00022490"/>
    </source>
</evidence>
<evidence type="ECO:0000256" key="1">
    <source>
        <dbReference type="ARBA" id="ARBA00004496"/>
    </source>
</evidence>
<keyword evidence="4" id="KW-0547">Nucleotide-binding</keyword>
<dbReference type="Pfam" id="PF00006">
    <property type="entry name" value="ATP-synt_ab"/>
    <property type="match status" value="1"/>
</dbReference>
<evidence type="ECO:0000256" key="8">
    <source>
        <dbReference type="ARBA" id="ARBA00034006"/>
    </source>
</evidence>
<keyword evidence="7" id="KW-1278">Translocase</keyword>
<gene>
    <name evidence="10" type="primary">yscN_1</name>
    <name evidence="10" type="ORF">NCTC13160_03684</name>
</gene>
<dbReference type="NCBIfam" id="TIGR01026">
    <property type="entry name" value="fliI_yscN"/>
    <property type="match status" value="1"/>
</dbReference>
<keyword evidence="6" id="KW-0653">Protein transport</keyword>
<dbReference type="EMBL" id="UGSG01000001">
    <property type="protein sequence ID" value="SUA80328.1"/>
    <property type="molecule type" value="Genomic_DNA"/>
</dbReference>
<dbReference type="GO" id="GO:0005524">
    <property type="term" value="F:ATP binding"/>
    <property type="evidence" value="ECO:0007669"/>
    <property type="project" value="UniProtKB-KW"/>
</dbReference>
<evidence type="ECO:0000256" key="4">
    <source>
        <dbReference type="ARBA" id="ARBA00022741"/>
    </source>
</evidence>
<dbReference type="GO" id="GO:0016887">
    <property type="term" value="F:ATP hydrolysis activity"/>
    <property type="evidence" value="ECO:0007669"/>
    <property type="project" value="InterPro"/>
</dbReference>
<dbReference type="CDD" id="cd01136">
    <property type="entry name" value="ATPase_flagellum-secretory_path_III"/>
    <property type="match status" value="1"/>
</dbReference>
<dbReference type="GO" id="GO:0030254">
    <property type="term" value="P:protein secretion by the type III secretion system"/>
    <property type="evidence" value="ECO:0007669"/>
    <property type="project" value="InterPro"/>
</dbReference>
<dbReference type="Gene3D" id="3.40.50.12240">
    <property type="match status" value="1"/>
</dbReference>
<dbReference type="InterPro" id="IPR040627">
    <property type="entry name" value="T3SS_ATPase_C"/>
</dbReference>
<comment type="catalytic activity">
    <reaction evidence="8">
        <text>ATP + H2O + cellular proteinSide 1 = ADP + phosphate + cellular proteinSide 2.</text>
        <dbReference type="EC" id="7.4.2.8"/>
    </reaction>
</comment>
<keyword evidence="5" id="KW-0067">ATP-binding</keyword>
<dbReference type="Proteomes" id="UP000254573">
    <property type="component" value="Unassembled WGS sequence"/>
</dbReference>
<evidence type="ECO:0000313" key="10">
    <source>
        <dbReference type="EMBL" id="SUA80328.1"/>
    </source>
</evidence>
<evidence type="ECO:0000256" key="5">
    <source>
        <dbReference type="ARBA" id="ARBA00022840"/>
    </source>
</evidence>
<dbReference type="STRING" id="93220.A6P55_15860"/>
<protein>
    <submittedName>
        <fullName evidence="10">Probable ATP synthase YscN</fullName>
        <ecNumber evidence="10">3.6.3.14</ecNumber>
    </submittedName>
</protein>
<reference evidence="10 11" key="1">
    <citation type="submission" date="2018-06" db="EMBL/GenBank/DDBJ databases">
        <authorList>
            <consortium name="Pathogen Informatics"/>
            <person name="Doyle S."/>
        </authorList>
    </citation>
    <scope>NUCLEOTIDE SEQUENCE [LARGE SCALE GENOMIC DNA]</scope>
    <source>
        <strain evidence="10 11">NCTC13160</strain>
    </source>
</reference>
<evidence type="ECO:0000313" key="11">
    <source>
        <dbReference type="Proteomes" id="UP000254573"/>
    </source>
</evidence>
<dbReference type="OrthoDB" id="9803053at2"/>
<dbReference type="InterPro" id="IPR000194">
    <property type="entry name" value="ATPase_F1/V1/A1_a/bsu_nucl-bd"/>
</dbReference>
<feature type="domain" description="AAA+ ATPase" evidence="9">
    <location>
        <begin position="175"/>
        <end position="357"/>
    </location>
</feature>
<evidence type="ECO:0000256" key="2">
    <source>
        <dbReference type="ARBA" id="ARBA00022448"/>
    </source>
</evidence>
<dbReference type="InterPro" id="IPR050053">
    <property type="entry name" value="ATPase_alpha/beta_chains"/>
</dbReference>
<sequence>MRRPDASRIANGLRRVLDGQRKACDDWRRTSSAEVRHGRIDKVTSNAMRARLPGAALGEQCRVMSPLLDAEVIAVEGRHVWLAPYAQPNGVANGALVRALGTDSRVAVGDRLIGQVLDGLGRSLSAGAPIPHDVPTDVIWRSLDAEPPGALTRCLVSTPLPIGIRAIDGLLTCGRGQRLGIFAAAGGGKSTLLAMMCAGAQADVIVLALIGERGREVREFLEQALTAEARARTVCVVATSDRPALERMKAAYTATAIAEAFRDEGKHVLLLMDSLTRFGRAVRDIGVAAGEPLGAASGLPPSFYARLPRLLERAGNGERGSITAFYTVLVEGDNLDEPLADEVRSIVDGHIVLSRRLAQENHYPAIDIPASLSRVMTQVAQARHVDNATRVRRAMALAAEVELLVRVGEYQAGNDPDTDDALARAPDIRQFLCQAQHDVAPFDDTCAWLEHLAN</sequence>
<dbReference type="GO" id="GO:0008564">
    <property type="term" value="F:protein-exporting ATPase activity"/>
    <property type="evidence" value="ECO:0007669"/>
    <property type="project" value="UniProtKB-EC"/>
</dbReference>
<keyword evidence="3" id="KW-0963">Cytoplasm</keyword>
<comment type="subcellular location">
    <subcellularLocation>
        <location evidence="1">Cytoplasm</location>
    </subcellularLocation>
</comment>
<dbReference type="Pfam" id="PF18269">
    <property type="entry name" value="T3SS_ATPase_C"/>
    <property type="match status" value="1"/>
</dbReference>
<dbReference type="InterPro" id="IPR027417">
    <property type="entry name" value="P-loop_NTPase"/>
</dbReference>
<evidence type="ECO:0000256" key="7">
    <source>
        <dbReference type="ARBA" id="ARBA00022967"/>
    </source>
</evidence>
<proteinExistence type="predicted"/>
<dbReference type="AlphaFoldDB" id="A0A378YU52"/>
<dbReference type="SMART" id="SM00382">
    <property type="entry name" value="AAA"/>
    <property type="match status" value="1"/>
</dbReference>
<evidence type="ECO:0000256" key="6">
    <source>
        <dbReference type="ARBA" id="ARBA00022927"/>
    </source>
</evidence>
<dbReference type="RefSeq" id="WP_038619865.1">
    <property type="nucleotide sequence ID" value="NZ_CP009553.3"/>
</dbReference>